<dbReference type="EMBL" id="LR134155">
    <property type="protein sequence ID" value="VEA69620.1"/>
    <property type="molecule type" value="Genomic_DNA"/>
</dbReference>
<dbReference type="Gene3D" id="3.60.15.10">
    <property type="entry name" value="Ribonuclease Z/Hydroxyacylglutathione hydrolase-like"/>
    <property type="match status" value="1"/>
</dbReference>
<dbReference type="InterPro" id="IPR036866">
    <property type="entry name" value="RibonucZ/Hydroxyglut_hydro"/>
</dbReference>
<name>A0A447QHW0_SERRU</name>
<dbReference type="SUPFAM" id="SSF56281">
    <property type="entry name" value="Metallo-hydrolase/oxidoreductase"/>
    <property type="match status" value="1"/>
</dbReference>
<protein>
    <submittedName>
        <fullName evidence="1">DNA internalization-related competence protein ComEC/Rec2</fullName>
    </submittedName>
</protein>
<gene>
    <name evidence="1" type="ORF">NCTC9419_01095</name>
</gene>
<dbReference type="Proteomes" id="UP000271603">
    <property type="component" value="Chromosome"/>
</dbReference>
<evidence type="ECO:0000313" key="2">
    <source>
        <dbReference type="Proteomes" id="UP000271603"/>
    </source>
</evidence>
<dbReference type="PANTHER" id="PTHR30619">
    <property type="entry name" value="DNA INTERNALIZATION/COMPETENCE PROTEIN COMEC/REC2"/>
    <property type="match status" value="1"/>
</dbReference>
<accession>A0A447QHW0</accession>
<evidence type="ECO:0000313" key="1">
    <source>
        <dbReference type="EMBL" id="VEA69620.1"/>
    </source>
</evidence>
<dbReference type="InterPro" id="IPR052159">
    <property type="entry name" value="Competence_DNA_uptake"/>
</dbReference>
<reference evidence="1 2" key="1">
    <citation type="submission" date="2018-12" db="EMBL/GenBank/DDBJ databases">
        <authorList>
            <consortium name="Pathogen Informatics"/>
        </authorList>
    </citation>
    <scope>NUCLEOTIDE SEQUENCE [LARGE SCALE GENOMIC DNA]</scope>
    <source>
        <strain evidence="1 2">NCTC9419</strain>
    </source>
</reference>
<organism evidence="1 2">
    <name type="scientific">Serratia rubidaea</name>
    <name type="common">Serratia marinorubra</name>
    <dbReference type="NCBI Taxonomy" id="61652"/>
    <lineage>
        <taxon>Bacteria</taxon>
        <taxon>Pseudomonadati</taxon>
        <taxon>Pseudomonadota</taxon>
        <taxon>Gammaproteobacteria</taxon>
        <taxon>Enterobacterales</taxon>
        <taxon>Yersiniaceae</taxon>
        <taxon>Serratia</taxon>
    </lineage>
</organism>
<dbReference type="PANTHER" id="PTHR30619:SF1">
    <property type="entry name" value="RECOMBINATION PROTEIN 2"/>
    <property type="match status" value="1"/>
</dbReference>
<dbReference type="AlphaFoldDB" id="A0A447QHW0"/>
<sequence length="358" mass="40757">MLECHFYALPAGQGDCLVIQFQGDDGGYHNILIDGGNRNKLEFNIQKRMLISIIDNGNKGIFDLVIVTHSDDDHISGILKIMGDSDLEPLVKELWFNSEKTINSFFNTKCKNTQKYNLEGKIIGSNKSSRAQDNNLYTLLDKGNKWNKRIILSGMSEKIANLTINILSPTKDKLSALNKYWPKQKLGPVKSSGEYGYDYKTSLREFYEQIDNFTEDDSVVNGASIALSIEWKERRFLLLSDAHPTIVAASIKYLYGVEKTTFDIVKMSHHGSAKNINNDLLSLISCRDFVVSADANKRHFHPDKEALSRVLFSNGIENTIFHFTYDKEELRNIFLSEPDVMVRFPCNKNDGVHLSYEY</sequence>
<proteinExistence type="predicted"/>